<keyword evidence="9" id="KW-1185">Reference proteome</keyword>
<keyword evidence="5" id="KW-0804">Transcription</keyword>
<evidence type="ECO:0000256" key="1">
    <source>
        <dbReference type="ARBA" id="ARBA00022553"/>
    </source>
</evidence>
<evidence type="ECO:0000256" key="2">
    <source>
        <dbReference type="ARBA" id="ARBA00023012"/>
    </source>
</evidence>
<dbReference type="GO" id="GO:0006355">
    <property type="term" value="P:regulation of DNA-templated transcription"/>
    <property type="evidence" value="ECO:0007669"/>
    <property type="project" value="TreeGrafter"/>
</dbReference>
<organism evidence="8 9">
    <name type="scientific">Ktedonosporobacter rubrisoli</name>
    <dbReference type="NCBI Taxonomy" id="2509675"/>
    <lineage>
        <taxon>Bacteria</taxon>
        <taxon>Bacillati</taxon>
        <taxon>Chloroflexota</taxon>
        <taxon>Ktedonobacteria</taxon>
        <taxon>Ktedonobacterales</taxon>
        <taxon>Ktedonosporobacteraceae</taxon>
        <taxon>Ktedonosporobacter</taxon>
    </lineage>
</organism>
<dbReference type="SMART" id="SM00448">
    <property type="entry name" value="REC"/>
    <property type="match status" value="1"/>
</dbReference>
<keyword evidence="4" id="KW-0238">DNA-binding</keyword>
<feature type="modified residue" description="4-aspartylphosphate" evidence="6">
    <location>
        <position position="118"/>
    </location>
</feature>
<dbReference type="InterPro" id="IPR011006">
    <property type="entry name" value="CheY-like_superfamily"/>
</dbReference>
<dbReference type="GO" id="GO:0032993">
    <property type="term" value="C:protein-DNA complex"/>
    <property type="evidence" value="ECO:0007669"/>
    <property type="project" value="TreeGrafter"/>
</dbReference>
<keyword evidence="2" id="KW-0902">Two-component regulatory system</keyword>
<dbReference type="PROSITE" id="PS50110">
    <property type="entry name" value="RESPONSE_REGULATORY"/>
    <property type="match status" value="1"/>
</dbReference>
<dbReference type="OrthoDB" id="160209at2"/>
<dbReference type="Pfam" id="PF00072">
    <property type="entry name" value="Response_reg"/>
    <property type="match status" value="1"/>
</dbReference>
<dbReference type="Proteomes" id="UP000290365">
    <property type="component" value="Chromosome"/>
</dbReference>
<reference evidence="8 9" key="1">
    <citation type="submission" date="2019-01" db="EMBL/GenBank/DDBJ databases">
        <title>Ktedonosporobacter rubrisoli SCAWS-G2.</title>
        <authorList>
            <person name="Huang Y."/>
            <person name="Yan B."/>
        </authorList>
    </citation>
    <scope>NUCLEOTIDE SEQUENCE [LARGE SCALE GENOMIC DNA]</scope>
    <source>
        <strain evidence="8 9">SCAWS-G2</strain>
    </source>
</reference>
<dbReference type="GO" id="GO:0000976">
    <property type="term" value="F:transcription cis-regulatory region binding"/>
    <property type="evidence" value="ECO:0007669"/>
    <property type="project" value="TreeGrafter"/>
</dbReference>
<dbReference type="EMBL" id="CP035758">
    <property type="protein sequence ID" value="QBD78122.1"/>
    <property type="molecule type" value="Genomic_DNA"/>
</dbReference>
<accession>A0A4P6JSE2</accession>
<dbReference type="Gene3D" id="3.40.50.2300">
    <property type="match status" value="1"/>
</dbReference>
<gene>
    <name evidence="8" type="ORF">EPA93_19820</name>
</gene>
<dbReference type="SUPFAM" id="SSF52172">
    <property type="entry name" value="CheY-like"/>
    <property type="match status" value="1"/>
</dbReference>
<name>A0A4P6JSE2_KTERU</name>
<evidence type="ECO:0000256" key="6">
    <source>
        <dbReference type="PROSITE-ProRule" id="PRU00169"/>
    </source>
</evidence>
<evidence type="ECO:0000259" key="7">
    <source>
        <dbReference type="PROSITE" id="PS50110"/>
    </source>
</evidence>
<keyword evidence="3" id="KW-0805">Transcription regulation</keyword>
<dbReference type="InterPro" id="IPR001789">
    <property type="entry name" value="Sig_transdc_resp-reg_receiver"/>
</dbReference>
<evidence type="ECO:0000313" key="8">
    <source>
        <dbReference type="EMBL" id="QBD78122.1"/>
    </source>
</evidence>
<keyword evidence="1 6" id="KW-0597">Phosphoprotein</keyword>
<protein>
    <submittedName>
        <fullName evidence="8">Response regulator</fullName>
    </submittedName>
</protein>
<feature type="domain" description="Response regulatory" evidence="7">
    <location>
        <begin position="69"/>
        <end position="185"/>
    </location>
</feature>
<dbReference type="AlphaFoldDB" id="A0A4P6JSE2"/>
<proteinExistence type="predicted"/>
<evidence type="ECO:0000256" key="5">
    <source>
        <dbReference type="ARBA" id="ARBA00023163"/>
    </source>
</evidence>
<sequence length="190" mass="21030">MIKRCYLSVAPAALPHDRRSESRKSVMYDQDAANNMPESGKMDCLNGTVLHESDQPAQEQYEGQHIQQRILVVEDDPTLASLEADILTAHGYTVISVNSGEQAIATLRHFVPNLVVLDLELTGPMHGLDVLQALRASTSVPVLLTTSSSAVRSYIHSHGETKSTLDHLPKPYPMQTLLKRVKRMLTMPPH</sequence>
<evidence type="ECO:0000256" key="3">
    <source>
        <dbReference type="ARBA" id="ARBA00023015"/>
    </source>
</evidence>
<dbReference type="PANTHER" id="PTHR48111">
    <property type="entry name" value="REGULATOR OF RPOS"/>
    <property type="match status" value="1"/>
</dbReference>
<dbReference type="GO" id="GO:0000156">
    <property type="term" value="F:phosphorelay response regulator activity"/>
    <property type="evidence" value="ECO:0007669"/>
    <property type="project" value="TreeGrafter"/>
</dbReference>
<evidence type="ECO:0000256" key="4">
    <source>
        <dbReference type="ARBA" id="ARBA00023125"/>
    </source>
</evidence>
<evidence type="ECO:0000313" key="9">
    <source>
        <dbReference type="Proteomes" id="UP000290365"/>
    </source>
</evidence>
<dbReference type="PANTHER" id="PTHR48111:SF1">
    <property type="entry name" value="TWO-COMPONENT RESPONSE REGULATOR ORR33"/>
    <property type="match status" value="1"/>
</dbReference>
<dbReference type="InterPro" id="IPR039420">
    <property type="entry name" value="WalR-like"/>
</dbReference>
<dbReference type="KEGG" id="kbs:EPA93_19820"/>
<dbReference type="GO" id="GO:0005829">
    <property type="term" value="C:cytosol"/>
    <property type="evidence" value="ECO:0007669"/>
    <property type="project" value="TreeGrafter"/>
</dbReference>